<organism evidence="1">
    <name type="scientific">Oppiella nova</name>
    <dbReference type="NCBI Taxonomy" id="334625"/>
    <lineage>
        <taxon>Eukaryota</taxon>
        <taxon>Metazoa</taxon>
        <taxon>Ecdysozoa</taxon>
        <taxon>Arthropoda</taxon>
        <taxon>Chelicerata</taxon>
        <taxon>Arachnida</taxon>
        <taxon>Acari</taxon>
        <taxon>Acariformes</taxon>
        <taxon>Sarcoptiformes</taxon>
        <taxon>Oribatida</taxon>
        <taxon>Brachypylina</taxon>
        <taxon>Oppioidea</taxon>
        <taxon>Oppiidae</taxon>
        <taxon>Oppiella</taxon>
    </lineage>
</organism>
<protein>
    <submittedName>
        <fullName evidence="1">Uncharacterized protein</fullName>
    </submittedName>
</protein>
<dbReference type="OrthoDB" id="6497380at2759"/>
<gene>
    <name evidence="1" type="ORF">ONB1V03_LOCUS12103</name>
</gene>
<keyword evidence="2" id="KW-1185">Reference proteome</keyword>
<evidence type="ECO:0000313" key="2">
    <source>
        <dbReference type="Proteomes" id="UP000728032"/>
    </source>
</evidence>
<dbReference type="EMBL" id="OC924352">
    <property type="protein sequence ID" value="CAD7655460.1"/>
    <property type="molecule type" value="Genomic_DNA"/>
</dbReference>
<sequence>MFLNKMCLRVVHKVLTISIYLVYIIGNSCDTYADNNITNETSGQYFTAQELISRSEPKLVDIFVDGVTGGTNNSVIRFRDIFGIGLKDNFTINQRENFENKQANAQLPQHGTNISHSLNLCNKLGEQSEPKANCLLSPILTPTVNDQKVPLFPVYFHMDDKDIQGPYPLPLSNTSYIAMMVKVCSKPYGQLLIYDEESKQQLLSFSNEGHTDMCNYYDDQSNYETFVSDSNKFSLTPQLTEIKYNDPFQLKGFSLDIYYFVVQFRNISERELYGKYDEDHHQEVAYVPNTSITYKLIPTPPTGGVDISVPIRIYIEYLDIDVDSGDYVVIGPGSQSKHRELSKTQIITENIGEVDDYQEVVIYADSVYIRLVTHHSLKRGTTELKGTALKFRWYESNTTVTDRRDIPVLKRI</sequence>
<name>A0A7R9M896_9ACAR</name>
<dbReference type="AlphaFoldDB" id="A0A7R9M896"/>
<reference evidence="1" key="1">
    <citation type="submission" date="2020-11" db="EMBL/GenBank/DDBJ databases">
        <authorList>
            <person name="Tran Van P."/>
        </authorList>
    </citation>
    <scope>NUCLEOTIDE SEQUENCE</scope>
</reference>
<evidence type="ECO:0000313" key="1">
    <source>
        <dbReference type="EMBL" id="CAD7655460.1"/>
    </source>
</evidence>
<dbReference type="Proteomes" id="UP000728032">
    <property type="component" value="Unassembled WGS sequence"/>
</dbReference>
<accession>A0A7R9M896</accession>
<dbReference type="EMBL" id="CAJPVJ010009527">
    <property type="protein sequence ID" value="CAG2172647.1"/>
    <property type="molecule type" value="Genomic_DNA"/>
</dbReference>
<proteinExistence type="predicted"/>